<comment type="caution">
    <text evidence="2">The sequence shown here is derived from an EMBL/GenBank/DDBJ whole genome shotgun (WGS) entry which is preliminary data.</text>
</comment>
<dbReference type="Proteomes" id="UP000838100">
    <property type="component" value="Unassembled WGS sequence"/>
</dbReference>
<keyword evidence="1" id="KW-0472">Membrane</keyword>
<reference evidence="2" key="1">
    <citation type="submission" date="2021-12" db="EMBL/GenBank/DDBJ databases">
        <authorList>
            <person name="Rodrigo-Torres L."/>
            <person name="Arahal R. D."/>
            <person name="Lucena T."/>
        </authorList>
    </citation>
    <scope>NUCLEOTIDE SEQUENCE</scope>
    <source>
        <strain evidence="2">CECT 8267</strain>
    </source>
</reference>
<protein>
    <submittedName>
        <fullName evidence="2">Uncharacterized protein</fullName>
    </submittedName>
</protein>
<keyword evidence="1" id="KW-1133">Transmembrane helix</keyword>
<proteinExistence type="predicted"/>
<dbReference type="EMBL" id="CAKLPX010000003">
    <property type="protein sequence ID" value="CAH0992343.1"/>
    <property type="molecule type" value="Genomic_DNA"/>
</dbReference>
<evidence type="ECO:0000313" key="2">
    <source>
        <dbReference type="EMBL" id="CAH0992343.1"/>
    </source>
</evidence>
<sequence length="144" mass="16398">MATENFEAKIKTYQFTAIFSIIFALVGFSYNTWRLEVSEDNSNIRTASFQVLSALSELEQLIYIGHYDMNTSEGNPRIGWIKIGLINDLSALIDDDTQHQAEQLRQLWADKWHSFNDSRSDTDQLVAAIDAVRAAIKVRLGQLQ</sequence>
<gene>
    <name evidence="2" type="ORF">SIN8267_02462</name>
</gene>
<evidence type="ECO:0000256" key="1">
    <source>
        <dbReference type="SAM" id="Phobius"/>
    </source>
</evidence>
<keyword evidence="3" id="KW-1185">Reference proteome</keyword>
<keyword evidence="1" id="KW-0812">Transmembrane</keyword>
<accession>A0ABM9AH19</accession>
<organism evidence="2 3">
    <name type="scientific">Sinobacterium norvegicum</name>
    <dbReference type="NCBI Taxonomy" id="1641715"/>
    <lineage>
        <taxon>Bacteria</taxon>
        <taxon>Pseudomonadati</taxon>
        <taxon>Pseudomonadota</taxon>
        <taxon>Gammaproteobacteria</taxon>
        <taxon>Cellvibrionales</taxon>
        <taxon>Spongiibacteraceae</taxon>
        <taxon>Sinobacterium</taxon>
    </lineage>
</organism>
<evidence type="ECO:0000313" key="3">
    <source>
        <dbReference type="Proteomes" id="UP000838100"/>
    </source>
</evidence>
<name>A0ABM9AH19_9GAMM</name>
<feature type="transmembrane region" description="Helical" evidence="1">
    <location>
        <begin position="12"/>
        <end position="33"/>
    </location>
</feature>
<dbReference type="RefSeq" id="WP_237445037.1">
    <property type="nucleotide sequence ID" value="NZ_CAKLPX010000003.1"/>
</dbReference>